<name>A0A1N6E676_9GAMM</name>
<reference evidence="5 6" key="1">
    <citation type="submission" date="2016-11" db="EMBL/GenBank/DDBJ databases">
        <authorList>
            <person name="Jaros S."/>
            <person name="Januszkiewicz K."/>
            <person name="Wedrychowicz H."/>
        </authorList>
    </citation>
    <scope>NUCLEOTIDE SEQUENCE [LARGE SCALE GENOMIC DNA]</scope>
    <source>
        <strain evidence="5 6">DSM 17737</strain>
    </source>
</reference>
<dbReference type="PANTHER" id="PTHR30244">
    <property type="entry name" value="TRANSAMINASE"/>
    <property type="match status" value="1"/>
</dbReference>
<dbReference type="STRING" id="364032.SAMN05443662_0618"/>
<dbReference type="GO" id="GO:0030170">
    <property type="term" value="F:pyridoxal phosphate binding"/>
    <property type="evidence" value="ECO:0007669"/>
    <property type="project" value="TreeGrafter"/>
</dbReference>
<dbReference type="CDD" id="cd00616">
    <property type="entry name" value="AHBA_syn"/>
    <property type="match status" value="1"/>
</dbReference>
<feature type="modified residue" description="N6-(pyridoxal phosphate)lysine" evidence="3">
    <location>
        <position position="211"/>
    </location>
</feature>
<dbReference type="Proteomes" id="UP000198461">
    <property type="component" value="Unassembled WGS sequence"/>
</dbReference>
<keyword evidence="6" id="KW-1185">Reference proteome</keyword>
<evidence type="ECO:0000256" key="3">
    <source>
        <dbReference type="PIRSR" id="PIRSR000390-2"/>
    </source>
</evidence>
<proteinExistence type="inferred from homology"/>
<dbReference type="SUPFAM" id="SSF53383">
    <property type="entry name" value="PLP-dependent transferases"/>
    <property type="match status" value="1"/>
</dbReference>
<dbReference type="GO" id="GO:0000271">
    <property type="term" value="P:polysaccharide biosynthetic process"/>
    <property type="evidence" value="ECO:0007669"/>
    <property type="project" value="TreeGrafter"/>
</dbReference>
<comment type="similarity">
    <text evidence="4">Belongs to the DegT/DnrJ/EryC1 family.</text>
</comment>
<dbReference type="RefSeq" id="WP_074200904.1">
    <property type="nucleotide sequence ID" value="NZ_FSRE01000001.1"/>
</dbReference>
<dbReference type="Gene3D" id="3.90.1150.10">
    <property type="entry name" value="Aspartate Aminotransferase, domain 1"/>
    <property type="match status" value="1"/>
</dbReference>
<evidence type="ECO:0000256" key="1">
    <source>
        <dbReference type="ARBA" id="ARBA00022898"/>
    </source>
</evidence>
<dbReference type="InterPro" id="IPR000653">
    <property type="entry name" value="DegT/StrS_aminotransferase"/>
</dbReference>
<dbReference type="InterPro" id="IPR015424">
    <property type="entry name" value="PyrdxlP-dep_Trfase"/>
</dbReference>
<dbReference type="OrthoDB" id="9804264at2"/>
<protein>
    <submittedName>
        <fullName evidence="5">Aminotransferase, LLPSF_NHT_00031 family</fullName>
    </submittedName>
</protein>
<feature type="active site" description="Proton acceptor" evidence="2">
    <location>
        <position position="211"/>
    </location>
</feature>
<dbReference type="GO" id="GO:0008483">
    <property type="term" value="F:transaminase activity"/>
    <property type="evidence" value="ECO:0007669"/>
    <property type="project" value="UniProtKB-KW"/>
</dbReference>
<keyword evidence="5" id="KW-0808">Transferase</keyword>
<dbReference type="AlphaFoldDB" id="A0A1N6E676"/>
<dbReference type="InterPro" id="IPR015422">
    <property type="entry name" value="PyrdxlP-dep_Trfase_small"/>
</dbReference>
<evidence type="ECO:0000313" key="5">
    <source>
        <dbReference type="EMBL" id="SIN78519.1"/>
    </source>
</evidence>
<accession>A0A1N6E676</accession>
<evidence type="ECO:0000256" key="2">
    <source>
        <dbReference type="PIRSR" id="PIRSR000390-1"/>
    </source>
</evidence>
<dbReference type="Pfam" id="PF01041">
    <property type="entry name" value="DegT_DnrJ_EryC1"/>
    <property type="match status" value="1"/>
</dbReference>
<sequence>MSDLSPLIELLRAGYATDETVPLHAPCLDETDAEAVANAVRSGFVSSVGAEVAAFEQAVADYTGAAHAVAVVNGTAALMLALKAADVQPGDLVITQSLTFIATANAIVHAGAEPVLLDVDKTLALSADALEAFLHEECNGNIHRASGRRIGAIVPMHTLGFMADMPRIMALAEQAGIPVIEDAAEALGSRQRGRHAGTFGRAGVLSFNGNKILTAGGGGMVLSDDVVLAARVRHLSTTAKQPHPWHFVHDEVGYNLRLPNLNAALGLSQLKKLPEMLAFKQRQKSALQKVGDPPLLTGKTPHQQPNYWLLAVRTAGARARDALLQAGSDHKVQMRPFWTPLHQQPPYRQALRYGDMTHTQALFETVVCVPSSPRCAYG</sequence>
<dbReference type="NCBIfam" id="TIGR04181">
    <property type="entry name" value="NHT_00031"/>
    <property type="match status" value="1"/>
</dbReference>
<dbReference type="Gene3D" id="3.40.640.10">
    <property type="entry name" value="Type I PLP-dependent aspartate aminotransferase-like (Major domain)"/>
    <property type="match status" value="1"/>
</dbReference>
<evidence type="ECO:0000313" key="6">
    <source>
        <dbReference type="Proteomes" id="UP000198461"/>
    </source>
</evidence>
<gene>
    <name evidence="5" type="ORF">SAMN05443662_0618</name>
</gene>
<keyword evidence="5" id="KW-0032">Aminotransferase</keyword>
<dbReference type="InterPro" id="IPR015421">
    <property type="entry name" value="PyrdxlP-dep_Trfase_major"/>
</dbReference>
<dbReference type="PANTHER" id="PTHR30244:SF30">
    <property type="entry name" value="BLR5990 PROTEIN"/>
    <property type="match status" value="1"/>
</dbReference>
<organism evidence="5 6">
    <name type="scientific">Sulfurivirga caldicuralii</name>
    <dbReference type="NCBI Taxonomy" id="364032"/>
    <lineage>
        <taxon>Bacteria</taxon>
        <taxon>Pseudomonadati</taxon>
        <taxon>Pseudomonadota</taxon>
        <taxon>Gammaproteobacteria</taxon>
        <taxon>Thiotrichales</taxon>
        <taxon>Piscirickettsiaceae</taxon>
        <taxon>Sulfurivirga</taxon>
    </lineage>
</organism>
<dbReference type="InterPro" id="IPR026385">
    <property type="entry name" value="LegC-like"/>
</dbReference>
<keyword evidence="1 3" id="KW-0663">Pyridoxal phosphate</keyword>
<evidence type="ECO:0000256" key="4">
    <source>
        <dbReference type="RuleBase" id="RU004508"/>
    </source>
</evidence>
<dbReference type="EMBL" id="FSRE01000001">
    <property type="protein sequence ID" value="SIN78519.1"/>
    <property type="molecule type" value="Genomic_DNA"/>
</dbReference>
<dbReference type="PIRSF" id="PIRSF000390">
    <property type="entry name" value="PLP_StrS"/>
    <property type="match status" value="1"/>
</dbReference>